<keyword evidence="3" id="KW-1185">Reference proteome</keyword>
<gene>
    <name evidence="2" type="ORF">Zmor_022443</name>
</gene>
<evidence type="ECO:0000313" key="3">
    <source>
        <dbReference type="Proteomes" id="UP001168821"/>
    </source>
</evidence>
<proteinExistence type="predicted"/>
<sequence length="145" mass="15880">MATAPCNNHHLVQRKSGIVRISTKSALVRQLVVIDSTRFRRLLLSQSICVLRIAASGEVSRARKSAPLGKHTLLGFSERRHRSPGTPPERPGAARAGFGGLTAASRGADLRKNSNNPRRRSYTPRRRLHCPKAATITFAACHIIN</sequence>
<name>A0AA38M5Z5_9CUCU</name>
<feature type="region of interest" description="Disordered" evidence="1">
    <location>
        <begin position="70"/>
        <end position="127"/>
    </location>
</feature>
<reference evidence="2" key="1">
    <citation type="journal article" date="2023" name="G3 (Bethesda)">
        <title>Whole genome assemblies of Zophobas morio and Tenebrio molitor.</title>
        <authorList>
            <person name="Kaur S."/>
            <person name="Stinson S.A."/>
            <person name="diCenzo G.C."/>
        </authorList>
    </citation>
    <scope>NUCLEOTIDE SEQUENCE</scope>
    <source>
        <strain evidence="2">QUZm001</strain>
    </source>
</reference>
<evidence type="ECO:0000256" key="1">
    <source>
        <dbReference type="SAM" id="MobiDB-lite"/>
    </source>
</evidence>
<protein>
    <submittedName>
        <fullName evidence="2">Uncharacterized protein</fullName>
    </submittedName>
</protein>
<dbReference type="EMBL" id="JALNTZ010000007">
    <property type="protein sequence ID" value="KAJ3644736.1"/>
    <property type="molecule type" value="Genomic_DNA"/>
</dbReference>
<accession>A0AA38M5Z5</accession>
<dbReference type="AlphaFoldDB" id="A0AA38M5Z5"/>
<organism evidence="2 3">
    <name type="scientific">Zophobas morio</name>
    <dbReference type="NCBI Taxonomy" id="2755281"/>
    <lineage>
        <taxon>Eukaryota</taxon>
        <taxon>Metazoa</taxon>
        <taxon>Ecdysozoa</taxon>
        <taxon>Arthropoda</taxon>
        <taxon>Hexapoda</taxon>
        <taxon>Insecta</taxon>
        <taxon>Pterygota</taxon>
        <taxon>Neoptera</taxon>
        <taxon>Endopterygota</taxon>
        <taxon>Coleoptera</taxon>
        <taxon>Polyphaga</taxon>
        <taxon>Cucujiformia</taxon>
        <taxon>Tenebrionidae</taxon>
        <taxon>Zophobas</taxon>
    </lineage>
</organism>
<comment type="caution">
    <text evidence="2">The sequence shown here is derived from an EMBL/GenBank/DDBJ whole genome shotgun (WGS) entry which is preliminary data.</text>
</comment>
<dbReference type="Proteomes" id="UP001168821">
    <property type="component" value="Unassembled WGS sequence"/>
</dbReference>
<evidence type="ECO:0000313" key="2">
    <source>
        <dbReference type="EMBL" id="KAJ3644736.1"/>
    </source>
</evidence>
<feature type="compositionally biased region" description="Basic residues" evidence="1">
    <location>
        <begin position="117"/>
        <end position="127"/>
    </location>
</feature>